<comment type="caution">
    <text evidence="2">The sequence shown here is derived from an EMBL/GenBank/DDBJ whole genome shotgun (WGS) entry which is preliminary data.</text>
</comment>
<dbReference type="RefSeq" id="WP_188992511.1">
    <property type="nucleotide sequence ID" value="NZ_BMHP01000002.1"/>
</dbReference>
<proteinExistence type="predicted"/>
<name>A0A917DUE7_9BACL</name>
<reference evidence="2" key="2">
    <citation type="submission" date="2020-09" db="EMBL/GenBank/DDBJ databases">
        <authorList>
            <person name="Sun Q."/>
            <person name="Zhou Y."/>
        </authorList>
    </citation>
    <scope>NUCLEOTIDE SEQUENCE</scope>
    <source>
        <strain evidence="2">CGMCC 1.15178</strain>
    </source>
</reference>
<dbReference type="EMBL" id="BMHP01000002">
    <property type="protein sequence ID" value="GGD68154.1"/>
    <property type="molecule type" value="Genomic_DNA"/>
</dbReference>
<dbReference type="Proteomes" id="UP000612456">
    <property type="component" value="Unassembled WGS sequence"/>
</dbReference>
<evidence type="ECO:0000313" key="2">
    <source>
        <dbReference type="EMBL" id="GGD68154.1"/>
    </source>
</evidence>
<organism evidence="2 3">
    <name type="scientific">Paenibacillus nasutitermitis</name>
    <dbReference type="NCBI Taxonomy" id="1652958"/>
    <lineage>
        <taxon>Bacteria</taxon>
        <taxon>Bacillati</taxon>
        <taxon>Bacillota</taxon>
        <taxon>Bacilli</taxon>
        <taxon>Bacillales</taxon>
        <taxon>Paenibacillaceae</taxon>
        <taxon>Paenibacillus</taxon>
    </lineage>
</organism>
<dbReference type="AlphaFoldDB" id="A0A917DUE7"/>
<keyword evidence="3" id="KW-1185">Reference proteome</keyword>
<protein>
    <submittedName>
        <fullName evidence="2">Uncharacterized protein</fullName>
    </submittedName>
</protein>
<evidence type="ECO:0000256" key="1">
    <source>
        <dbReference type="SAM" id="MobiDB-lite"/>
    </source>
</evidence>
<feature type="compositionally biased region" description="Basic and acidic residues" evidence="1">
    <location>
        <begin position="39"/>
        <end position="53"/>
    </location>
</feature>
<reference evidence="2" key="1">
    <citation type="journal article" date="2014" name="Int. J. Syst. Evol. Microbiol.">
        <title>Complete genome sequence of Corynebacterium casei LMG S-19264T (=DSM 44701T), isolated from a smear-ripened cheese.</title>
        <authorList>
            <consortium name="US DOE Joint Genome Institute (JGI-PGF)"/>
            <person name="Walter F."/>
            <person name="Albersmeier A."/>
            <person name="Kalinowski J."/>
            <person name="Ruckert C."/>
        </authorList>
    </citation>
    <scope>NUCLEOTIDE SEQUENCE</scope>
    <source>
        <strain evidence="2">CGMCC 1.15178</strain>
    </source>
</reference>
<gene>
    <name evidence="2" type="ORF">GCM10010911_27400</name>
</gene>
<evidence type="ECO:0000313" key="3">
    <source>
        <dbReference type="Proteomes" id="UP000612456"/>
    </source>
</evidence>
<sequence length="109" mass="12290">MTYRSIDLQVSIPRTPEKGNLQSQMNQKPILDQAQLEGDTVKQTEQQRSRNTEIEQSAKPGIHNQQQPGYSSKRKRPGEEKEESALDEAANSHAAPDHPYKGKHIDISL</sequence>
<accession>A0A917DUE7</accession>
<feature type="region of interest" description="Disordered" evidence="1">
    <location>
        <begin position="1"/>
        <end position="109"/>
    </location>
</feature>
<feature type="compositionally biased region" description="Basic and acidic residues" evidence="1">
    <location>
        <begin position="95"/>
        <end position="109"/>
    </location>
</feature>